<keyword evidence="7" id="KW-0807">Transducer</keyword>
<organism evidence="10 11">
    <name type="scientific">Caenorhabditis auriculariae</name>
    <dbReference type="NCBI Taxonomy" id="2777116"/>
    <lineage>
        <taxon>Eukaryota</taxon>
        <taxon>Metazoa</taxon>
        <taxon>Ecdysozoa</taxon>
        <taxon>Nematoda</taxon>
        <taxon>Chromadorea</taxon>
        <taxon>Rhabditida</taxon>
        <taxon>Rhabditina</taxon>
        <taxon>Rhabditomorpha</taxon>
        <taxon>Rhabditoidea</taxon>
        <taxon>Rhabditidae</taxon>
        <taxon>Peloderinae</taxon>
        <taxon>Caenorhabditis</taxon>
    </lineage>
</organism>
<dbReference type="GO" id="GO:0005886">
    <property type="term" value="C:plasma membrane"/>
    <property type="evidence" value="ECO:0007669"/>
    <property type="project" value="TreeGrafter"/>
</dbReference>
<evidence type="ECO:0000256" key="5">
    <source>
        <dbReference type="ARBA" id="ARBA00023136"/>
    </source>
</evidence>
<feature type="transmembrane region" description="Helical" evidence="8">
    <location>
        <begin position="255"/>
        <end position="276"/>
    </location>
</feature>
<feature type="transmembrane region" description="Helical" evidence="8">
    <location>
        <begin position="194"/>
        <end position="215"/>
    </location>
</feature>
<dbReference type="AlphaFoldDB" id="A0A8S1H1E6"/>
<evidence type="ECO:0000256" key="3">
    <source>
        <dbReference type="ARBA" id="ARBA00022989"/>
    </source>
</evidence>
<evidence type="ECO:0000256" key="2">
    <source>
        <dbReference type="ARBA" id="ARBA00022692"/>
    </source>
</evidence>
<evidence type="ECO:0000256" key="1">
    <source>
        <dbReference type="ARBA" id="ARBA00004141"/>
    </source>
</evidence>
<dbReference type="Gene3D" id="1.20.1070.10">
    <property type="entry name" value="Rhodopsin 7-helix transmembrane proteins"/>
    <property type="match status" value="1"/>
</dbReference>
<evidence type="ECO:0000256" key="6">
    <source>
        <dbReference type="ARBA" id="ARBA00023170"/>
    </source>
</evidence>
<keyword evidence="6" id="KW-0675">Receptor</keyword>
<keyword evidence="4" id="KW-0297">G-protein coupled receptor</keyword>
<proteinExistence type="predicted"/>
<dbReference type="PANTHER" id="PTHR24243:SF224">
    <property type="entry name" value="G-PROTEIN COUPLED RECEPTOR 19-RELATED"/>
    <property type="match status" value="1"/>
</dbReference>
<evidence type="ECO:0000256" key="7">
    <source>
        <dbReference type="ARBA" id="ARBA00023224"/>
    </source>
</evidence>
<comment type="subcellular location">
    <subcellularLocation>
        <location evidence="1">Membrane</location>
        <topology evidence="1">Multi-pass membrane protein</topology>
    </subcellularLocation>
</comment>
<feature type="domain" description="G-protein coupled receptors family 1 profile" evidence="9">
    <location>
        <begin position="30"/>
        <end position="275"/>
    </location>
</feature>
<keyword evidence="2 8" id="KW-0812">Transmembrane</keyword>
<feature type="transmembrane region" description="Helical" evidence="8">
    <location>
        <begin position="92"/>
        <end position="112"/>
    </location>
</feature>
<keyword evidence="5 8" id="KW-0472">Membrane</keyword>
<reference evidence="10" key="1">
    <citation type="submission" date="2020-10" db="EMBL/GenBank/DDBJ databases">
        <authorList>
            <person name="Kikuchi T."/>
        </authorList>
    </citation>
    <scope>NUCLEOTIDE SEQUENCE</scope>
    <source>
        <strain evidence="10">NKZ352</strain>
    </source>
</reference>
<dbReference type="PRINTS" id="PR00237">
    <property type="entry name" value="GPCRRHODOPSN"/>
</dbReference>
<keyword evidence="11" id="KW-1185">Reference proteome</keyword>
<comment type="caution">
    <text evidence="10">The sequence shown here is derived from an EMBL/GenBank/DDBJ whole genome shotgun (WGS) entry which is preliminary data.</text>
</comment>
<sequence>MESDSPLNRPTVHFLLSASYLFVFLATVLGNIVILLVFISQKRIRSVPNFFLANLTVADLFVGIFCVLQNAAHFVLQGHGRWPFGKVLCYSYIYTLHMVPNVSAGILVLVSVERLIAVLRPLRVRRTFSTRVLITSSVFVWTTSAIMNLPYYFASQYLEYADVNETLSFEICTRRHIEVGGVNVLKAVATLNFIVWYALPLLVLLFIYATIGIVVSRTTYITKNSATKLLPRSSWRSESSSGGMTTNKRRKVGRLAVGIVVAFAFFSLPRYLYFMWTVWRDPMNPFLYAFLSTRFRQSIKETFGCGKNSKTLRRQNTVEMSSQMKRKTTLVAADTAFDEIVANEI</sequence>
<gene>
    <name evidence="10" type="ORF">CAUJ_LOCUS4992</name>
</gene>
<dbReference type="PROSITE" id="PS50262">
    <property type="entry name" value="G_PROTEIN_RECEP_F1_2"/>
    <property type="match status" value="1"/>
</dbReference>
<dbReference type="Proteomes" id="UP000835052">
    <property type="component" value="Unassembled WGS sequence"/>
</dbReference>
<evidence type="ECO:0000256" key="8">
    <source>
        <dbReference type="SAM" id="Phobius"/>
    </source>
</evidence>
<dbReference type="InterPro" id="IPR000276">
    <property type="entry name" value="GPCR_Rhodpsn"/>
</dbReference>
<dbReference type="OrthoDB" id="5964776at2759"/>
<feature type="transmembrane region" description="Helical" evidence="8">
    <location>
        <begin position="51"/>
        <end position="72"/>
    </location>
</feature>
<dbReference type="SUPFAM" id="SSF81321">
    <property type="entry name" value="Family A G protein-coupled receptor-like"/>
    <property type="match status" value="1"/>
</dbReference>
<evidence type="ECO:0000313" key="10">
    <source>
        <dbReference type="EMBL" id="CAD6189073.1"/>
    </source>
</evidence>
<evidence type="ECO:0000313" key="11">
    <source>
        <dbReference type="Proteomes" id="UP000835052"/>
    </source>
</evidence>
<feature type="transmembrane region" description="Helical" evidence="8">
    <location>
        <begin position="20"/>
        <end position="39"/>
    </location>
</feature>
<dbReference type="InterPro" id="IPR017452">
    <property type="entry name" value="GPCR_Rhodpsn_7TM"/>
</dbReference>
<keyword evidence="3 8" id="KW-1133">Transmembrane helix</keyword>
<accession>A0A8S1H1E6</accession>
<dbReference type="Pfam" id="PF00001">
    <property type="entry name" value="7tm_1"/>
    <property type="match status" value="1"/>
</dbReference>
<protein>
    <recommendedName>
        <fullName evidence="9">G-protein coupled receptors family 1 profile domain-containing protein</fullName>
    </recommendedName>
</protein>
<dbReference type="PANTHER" id="PTHR24243">
    <property type="entry name" value="G-PROTEIN COUPLED RECEPTOR"/>
    <property type="match status" value="1"/>
</dbReference>
<feature type="transmembrane region" description="Helical" evidence="8">
    <location>
        <begin position="132"/>
        <end position="153"/>
    </location>
</feature>
<evidence type="ECO:0000259" key="9">
    <source>
        <dbReference type="PROSITE" id="PS50262"/>
    </source>
</evidence>
<evidence type="ECO:0000256" key="4">
    <source>
        <dbReference type="ARBA" id="ARBA00023040"/>
    </source>
</evidence>
<dbReference type="GO" id="GO:0004930">
    <property type="term" value="F:G protein-coupled receptor activity"/>
    <property type="evidence" value="ECO:0007669"/>
    <property type="project" value="UniProtKB-KW"/>
</dbReference>
<name>A0A8S1H1E6_9PELO</name>
<dbReference type="EMBL" id="CAJGYM010000010">
    <property type="protein sequence ID" value="CAD6189073.1"/>
    <property type="molecule type" value="Genomic_DNA"/>
</dbReference>